<dbReference type="GO" id="GO:0016757">
    <property type="term" value="F:glycosyltransferase activity"/>
    <property type="evidence" value="ECO:0007669"/>
    <property type="project" value="TreeGrafter"/>
</dbReference>
<reference evidence="2 3" key="1">
    <citation type="journal article" date="2015" name="Int. J. Syst. Evol. Microbiol.">
        <title>Description of Sphingopyxis fribergensis sp. nov. - a soil bacterium with the ability to degrade styrene and phenylacetic acid.</title>
        <authorList>
            <person name="Oelschlagel M."/>
            <person name="Ruckert C."/>
            <person name="Kalinowski J."/>
            <person name="Schmidt G."/>
            <person name="Schlomann M."/>
            <person name="Tischler D."/>
        </authorList>
    </citation>
    <scope>NUCLEOTIDE SEQUENCE [LARGE SCALE GENOMIC DNA]</scope>
    <source>
        <strain evidence="2 3">Kp5.2</strain>
    </source>
</reference>
<dbReference type="Proteomes" id="UP000030907">
    <property type="component" value="Chromosome"/>
</dbReference>
<organism evidence="2 3">
    <name type="scientific">Sphingopyxis fribergensis</name>
    <dbReference type="NCBI Taxonomy" id="1515612"/>
    <lineage>
        <taxon>Bacteria</taxon>
        <taxon>Pseudomonadati</taxon>
        <taxon>Pseudomonadota</taxon>
        <taxon>Alphaproteobacteria</taxon>
        <taxon>Sphingomonadales</taxon>
        <taxon>Sphingomonadaceae</taxon>
        <taxon>Sphingopyxis</taxon>
    </lineage>
</organism>
<keyword evidence="3" id="KW-1185">Reference proteome</keyword>
<proteinExistence type="predicted"/>
<dbReference type="Pfam" id="PF13439">
    <property type="entry name" value="Glyco_transf_4"/>
    <property type="match status" value="1"/>
</dbReference>
<evidence type="ECO:0000313" key="2">
    <source>
        <dbReference type="EMBL" id="AJA09786.1"/>
    </source>
</evidence>
<dbReference type="CDD" id="cd03814">
    <property type="entry name" value="GT4-like"/>
    <property type="match status" value="1"/>
</dbReference>
<gene>
    <name evidence="2" type="ORF">SKP52_14510</name>
</gene>
<feature type="domain" description="Glycosyltransferase subfamily 4-like N-terminal" evidence="1">
    <location>
        <begin position="30"/>
        <end position="192"/>
    </location>
</feature>
<keyword evidence="2" id="KW-0808">Transferase</keyword>
<dbReference type="AlphaFoldDB" id="A0A0A7PI50"/>
<sequence>MRREGISAGAMDVSDLRIALFSGNYNMTTDGANKALNRLVGYLQDHGAAVRVYSPTIAHPAFEPTGDLVSVPSVAIPGRSEYRIPVSFSSRVREDITAFAPNIVHISSPDRVARQAAAWARRRRLPVACSVHTRFETYVRYYNLSFLEPVMVAWLRKLYRKCDALIAPSESFAQVLREQRMNYDIGIWTRGVEQGVFNPGRRDMEWRRSLGIEDDVPAIAFLGRLVMEKGLDVFADAIDVLQRRGVPHKVVVIGEGPAGEWFESRLPDANFVGFQGGADLAHALASCDIFFNPSVTETFGNVTLEAMACGLPVVAARATGSASIVKHGQTGYLVPPGSITGFADHLQRYCRDIQLRAEHGAAAVLESGAYQWDAINQAVADTYIRLIRQKQRRRG</sequence>
<evidence type="ECO:0000259" key="1">
    <source>
        <dbReference type="Pfam" id="PF13439"/>
    </source>
</evidence>
<name>A0A0A7PI50_9SPHN</name>
<protein>
    <submittedName>
        <fullName evidence="2">Group 1 glycosyl transferase</fullName>
    </submittedName>
</protein>
<dbReference type="HOGENOM" id="CLU_009583_2_0_5"/>
<dbReference type="PANTHER" id="PTHR45947">
    <property type="entry name" value="SULFOQUINOVOSYL TRANSFERASE SQD2"/>
    <property type="match status" value="1"/>
</dbReference>
<dbReference type="Pfam" id="PF13692">
    <property type="entry name" value="Glyco_trans_1_4"/>
    <property type="match status" value="1"/>
</dbReference>
<evidence type="ECO:0000313" key="3">
    <source>
        <dbReference type="Proteomes" id="UP000030907"/>
    </source>
</evidence>
<dbReference type="Gene3D" id="3.40.50.2000">
    <property type="entry name" value="Glycogen Phosphorylase B"/>
    <property type="match status" value="2"/>
</dbReference>
<accession>A0A0A7PI50</accession>
<dbReference type="SUPFAM" id="SSF53756">
    <property type="entry name" value="UDP-Glycosyltransferase/glycogen phosphorylase"/>
    <property type="match status" value="1"/>
</dbReference>
<dbReference type="InterPro" id="IPR028098">
    <property type="entry name" value="Glyco_trans_4-like_N"/>
</dbReference>
<dbReference type="InterPro" id="IPR050194">
    <property type="entry name" value="Glycosyltransferase_grp1"/>
</dbReference>
<dbReference type="EMBL" id="CP009122">
    <property type="protein sequence ID" value="AJA09786.1"/>
    <property type="molecule type" value="Genomic_DNA"/>
</dbReference>
<dbReference type="PANTHER" id="PTHR45947:SF3">
    <property type="entry name" value="SULFOQUINOVOSYL TRANSFERASE SQD2"/>
    <property type="match status" value="1"/>
</dbReference>
<dbReference type="STRING" id="1515612.SKP52_14510"/>
<dbReference type="KEGG" id="sphk:SKP52_14510"/>